<organism evidence="7 8">
    <name type="scientific">Bifiguratus adelaidae</name>
    <dbReference type="NCBI Taxonomy" id="1938954"/>
    <lineage>
        <taxon>Eukaryota</taxon>
        <taxon>Fungi</taxon>
        <taxon>Fungi incertae sedis</taxon>
        <taxon>Mucoromycota</taxon>
        <taxon>Mucoromycotina</taxon>
        <taxon>Endogonomycetes</taxon>
        <taxon>Endogonales</taxon>
        <taxon>Endogonales incertae sedis</taxon>
        <taxon>Bifiguratus</taxon>
    </lineage>
</organism>
<dbReference type="Gene3D" id="2.130.10.10">
    <property type="entry name" value="YVTN repeat-like/Quinoprotein amine dehydrogenase"/>
    <property type="match status" value="2"/>
</dbReference>
<dbReference type="EMBL" id="MVBO01000153">
    <property type="protein sequence ID" value="OZJ02423.1"/>
    <property type="molecule type" value="Genomic_DNA"/>
</dbReference>
<dbReference type="Pfam" id="PF03178">
    <property type="entry name" value="CPSF_A"/>
    <property type="match status" value="1"/>
</dbReference>
<name>A0A261XVP3_9FUNG</name>
<feature type="compositionally biased region" description="Basic and acidic residues" evidence="3">
    <location>
        <begin position="56"/>
        <end position="70"/>
    </location>
</feature>
<evidence type="ECO:0000259" key="4">
    <source>
        <dbReference type="Pfam" id="PF03178"/>
    </source>
</evidence>
<comment type="subcellular location">
    <subcellularLocation>
        <location evidence="1">Nucleus</location>
    </subcellularLocation>
</comment>
<protein>
    <recommendedName>
        <fullName evidence="9">DNA damage-binding protein 1</fullName>
    </recommendedName>
</protein>
<evidence type="ECO:0000259" key="6">
    <source>
        <dbReference type="Pfam" id="PF23726"/>
    </source>
</evidence>
<dbReference type="Pfam" id="PF10433">
    <property type="entry name" value="Beta-prop_RSE1_1st"/>
    <property type="match status" value="1"/>
</dbReference>
<feature type="domain" description="RSE1/DDB1/CPSF1 first beta-propeller" evidence="5">
    <location>
        <begin position="102"/>
        <end position="335"/>
    </location>
</feature>
<evidence type="ECO:0000256" key="2">
    <source>
        <dbReference type="ARBA" id="ARBA00023242"/>
    </source>
</evidence>
<dbReference type="InterPro" id="IPR018846">
    <property type="entry name" value="Beta-prop_RSE1/DDB1/CPSF1_1st"/>
</dbReference>
<evidence type="ECO:0000256" key="1">
    <source>
        <dbReference type="ARBA" id="ARBA00004123"/>
    </source>
</evidence>
<dbReference type="InterPro" id="IPR004871">
    <property type="entry name" value="RSE1/DDB1/CPSF1_C"/>
</dbReference>
<comment type="caution">
    <text evidence="7">The sequence shown here is derived from an EMBL/GenBank/DDBJ whole genome shotgun (WGS) entry which is preliminary data.</text>
</comment>
<dbReference type="InterPro" id="IPR050358">
    <property type="entry name" value="RSE1/DDB1/CFT1"/>
</dbReference>
<sequence>MSATFTWHGSLLGSQSVEHVTYGCITAPGTRNIVIVRGDLLQIYEVASRKLGSGDSAHESAQEASRREPGSDNEVQQDGVQANKQASGDKSGTREALLLVSELYLSGYVAGMDVIHPSSSHDDGRDKLVLVFRDAKMSILEWSEPQNSLITVSIHYYEREEFKLDLLGNPYPPIVRVDHQSRCCVLNFYGRKLAILPFREEDILDTQAMESTEDIHKYPYAPSFVIDVHDLDDQAETIIDMTFLHEYSEPTLAVLFKPASSWPGRGLQVGMEAAVIVVSLDLTSRAYPVIFKYENLPSESLQITSIPKMGGILVNSANALIHLSQGASPVGYALNAYAKATTKLALDDMYSALELRLEGAQLCMLTEQMLLIITRAGQWCTAKFTFEGRKIVALDLEILPNSRFSDITKTASERLHPPNVALPYHAGGVIPSGIVAIDTSELIFVGCRTGDSMLVKISSGGAEDLRVTDGVTQPIIGQKRKASVHDIDFDLYGTNLETDEDDMPAANGNSNHVSQDIGSKPYLTICDKICGAAPVLDMALGVSQNRDKEHRDSQMQVAELELVTCAGIGSDACLNVFKQQIQPVNQFTFDFSGATDGYAIAGPQSQDASNTINGSAGASSNTYDRFVVISSKERTMVLEAGDELHEIEDKDFELHHPTFAAGAIFNGNCIMQAYSRGIKLFDNEGKMKQFVNVDDEDNPIIAASISEPFVLLQHMDGKLHIYKCSEAYELSVMEMPVTFNALPAISATLYADTDLLLAEMHAKSKNANGVQRDTGSKRRRLSRNTKTYSASNGVYAAGNVDDNDDADLYGNTRQYNATNETPHIQRALGSTQQNGFIGQPAQEPTAKGFGVTCAVLRTSGALEFFDLENQERIFNCRRFSSCPSILAHDQDDDDVSNTSEQNSGNDIQEIALVAIGNNFKHLHLIALTQSSNVLLYRAFSISSKSGPECSKLGIRFQRQLLPIVTVEIDGQSTEAAYSVRRRRLVPMCLDGHASLAILTKKPLLVIGGRSFARVFPISTSHSVTALTPFHNVNCQHGLILFDDQGAASCNTLPHLNDSEIEANMLSTRFTLEQKSVHKIVYHEAMQVYAVLISTSENFIMRDEDGEPTIPEDIPEGRFLPVVERYQLVLVSPITWEIVDRFNFEEAEQGLALACVSLESKATASGRKDFIVVGTGYGRGEDVAMRGSVYILDIIEVVPEIDNPQSNHKFKLRHTEEVRGGVTAVCGIKGYLVTCTGPKLFVRSFEDNESLVSIAFMDLRIYVTSITSVKNMLLIGDAYQSISFVVFQEEPPKLITLGKDYQSLEIQCVDWVMDDRSLTFVVADTEGNLELLQYAPYNLQSVGGQRLMRRGEFHIGSQIQKFLRLPSRQLDGSVRQQTQLCLMAAIDGRLDYVIPLAEKRFKRLSSLYNQLVNSIQHPAGLNPRAFRQPPPSRNHPPHIPFAPRNRSVLDGRLITLFLSQPPSVQRDMCKSIGSTVKTVMEDLRVIQTAVAWL</sequence>
<feature type="region of interest" description="Disordered" evidence="3">
    <location>
        <begin position="52"/>
        <end position="89"/>
    </location>
</feature>
<dbReference type="Pfam" id="PF23726">
    <property type="entry name" value="Beta-prop_RSE1_2nd"/>
    <property type="match status" value="1"/>
</dbReference>
<dbReference type="Proteomes" id="UP000242875">
    <property type="component" value="Unassembled WGS sequence"/>
</dbReference>
<feature type="compositionally biased region" description="Polar residues" evidence="3">
    <location>
        <begin position="73"/>
        <end position="89"/>
    </location>
</feature>
<evidence type="ECO:0000313" key="8">
    <source>
        <dbReference type="Proteomes" id="UP000242875"/>
    </source>
</evidence>
<dbReference type="PANTHER" id="PTHR10644">
    <property type="entry name" value="DNA REPAIR/RNA PROCESSING CPSF FAMILY"/>
    <property type="match status" value="1"/>
</dbReference>
<keyword evidence="2" id="KW-0539">Nucleus</keyword>
<evidence type="ECO:0000259" key="5">
    <source>
        <dbReference type="Pfam" id="PF10433"/>
    </source>
</evidence>
<dbReference type="OrthoDB" id="6109at2759"/>
<evidence type="ECO:0008006" key="9">
    <source>
        <dbReference type="Google" id="ProtNLM"/>
    </source>
</evidence>
<dbReference type="GO" id="GO:0003676">
    <property type="term" value="F:nucleic acid binding"/>
    <property type="evidence" value="ECO:0007669"/>
    <property type="project" value="InterPro"/>
</dbReference>
<gene>
    <name evidence="7" type="ORF">BZG36_04828</name>
</gene>
<feature type="domain" description="RSE1/DDB1/CPSF1 second beta-propeller" evidence="6">
    <location>
        <begin position="620"/>
        <end position="1046"/>
    </location>
</feature>
<keyword evidence="8" id="KW-1185">Reference proteome</keyword>
<dbReference type="InterPro" id="IPR015943">
    <property type="entry name" value="WD40/YVTN_repeat-like_dom_sf"/>
</dbReference>
<dbReference type="GO" id="GO:0005634">
    <property type="term" value="C:nucleus"/>
    <property type="evidence" value="ECO:0007669"/>
    <property type="project" value="UniProtKB-SubCell"/>
</dbReference>
<evidence type="ECO:0000313" key="7">
    <source>
        <dbReference type="EMBL" id="OZJ02423.1"/>
    </source>
</evidence>
<accession>A0A261XVP3</accession>
<dbReference type="InterPro" id="IPR058543">
    <property type="entry name" value="Beta-prop_RSE1/DDB1/CPSF1_2nd"/>
</dbReference>
<evidence type="ECO:0000256" key="3">
    <source>
        <dbReference type="SAM" id="MobiDB-lite"/>
    </source>
</evidence>
<reference evidence="7 8" key="1">
    <citation type="journal article" date="2017" name="Mycologia">
        <title>Bifiguratus adelaidae, gen. et sp. nov., a new member of Mucoromycotina in endophytic and soil-dwelling habitats.</title>
        <authorList>
            <person name="Torres-Cruz T.J."/>
            <person name="Billingsley Tobias T.L."/>
            <person name="Almatruk M."/>
            <person name="Hesse C."/>
            <person name="Kuske C.R."/>
            <person name="Desiro A."/>
            <person name="Benucci G.M."/>
            <person name="Bonito G."/>
            <person name="Stajich J.E."/>
            <person name="Dunlap C."/>
            <person name="Arnold A.E."/>
            <person name="Porras-Alfaro A."/>
        </authorList>
    </citation>
    <scope>NUCLEOTIDE SEQUENCE [LARGE SCALE GENOMIC DNA]</scope>
    <source>
        <strain evidence="7 8">AZ0501</strain>
    </source>
</reference>
<proteinExistence type="predicted"/>
<feature type="domain" description="RSE1/DDB1/CPSF1 C-terminal" evidence="4">
    <location>
        <begin position="1125"/>
        <end position="1457"/>
    </location>
</feature>